<protein>
    <recommendedName>
        <fullName evidence="5">Preprotein translocase subunit YajC</fullName>
    </recommendedName>
</protein>
<evidence type="ECO:0000313" key="4">
    <source>
        <dbReference type="Proteomes" id="UP000648075"/>
    </source>
</evidence>
<evidence type="ECO:0000313" key="3">
    <source>
        <dbReference type="EMBL" id="GGZ08487.1"/>
    </source>
</evidence>
<keyword evidence="4" id="KW-1185">Reference proteome</keyword>
<accession>A0A918PGQ2</accession>
<keyword evidence="2" id="KW-0732">Signal</keyword>
<proteinExistence type="predicted"/>
<organism evidence="3 4">
    <name type="scientific">Novosphingobium colocasiae</name>
    <dbReference type="NCBI Taxonomy" id="1256513"/>
    <lineage>
        <taxon>Bacteria</taxon>
        <taxon>Pseudomonadati</taxon>
        <taxon>Pseudomonadota</taxon>
        <taxon>Alphaproteobacteria</taxon>
        <taxon>Sphingomonadales</taxon>
        <taxon>Sphingomonadaceae</taxon>
        <taxon>Novosphingobium</taxon>
    </lineage>
</organism>
<dbReference type="AlphaFoldDB" id="A0A918PGQ2"/>
<feature type="chain" id="PRO_5038001747" description="Preprotein translocase subunit YajC" evidence="2">
    <location>
        <begin position="21"/>
        <end position="586"/>
    </location>
</feature>
<reference evidence="3" key="1">
    <citation type="journal article" date="2014" name="Int. J. Syst. Evol. Microbiol.">
        <title>Complete genome sequence of Corynebacterium casei LMG S-19264T (=DSM 44701T), isolated from a smear-ripened cheese.</title>
        <authorList>
            <consortium name="US DOE Joint Genome Institute (JGI-PGF)"/>
            <person name="Walter F."/>
            <person name="Albersmeier A."/>
            <person name="Kalinowski J."/>
            <person name="Ruckert C."/>
        </authorList>
    </citation>
    <scope>NUCLEOTIDE SEQUENCE</scope>
    <source>
        <strain evidence="3">KCTC 32255</strain>
    </source>
</reference>
<dbReference type="EMBL" id="BMZA01000009">
    <property type="protein sequence ID" value="GGZ08487.1"/>
    <property type="molecule type" value="Genomic_DNA"/>
</dbReference>
<reference evidence="3" key="2">
    <citation type="submission" date="2020-09" db="EMBL/GenBank/DDBJ databases">
        <authorList>
            <person name="Sun Q."/>
            <person name="Kim S."/>
        </authorList>
    </citation>
    <scope>NUCLEOTIDE SEQUENCE</scope>
    <source>
        <strain evidence="3">KCTC 32255</strain>
    </source>
</reference>
<comment type="caution">
    <text evidence="3">The sequence shown here is derived from an EMBL/GenBank/DDBJ whole genome shotgun (WGS) entry which is preliminary data.</text>
</comment>
<name>A0A918PGQ2_9SPHN</name>
<feature type="signal peptide" evidence="2">
    <location>
        <begin position="1"/>
        <end position="20"/>
    </location>
</feature>
<evidence type="ECO:0000256" key="2">
    <source>
        <dbReference type="SAM" id="SignalP"/>
    </source>
</evidence>
<gene>
    <name evidence="3" type="ORF">GCM10011614_24190</name>
</gene>
<sequence length="586" mass="61050">MFAQRTSASLKPASSLLVIAALGIGGVMPQTAPAQSIGYDTVGSSGSSGEDQPVYAPDDKASKRAGKSGRGGKGGKQVYIAPYLELDQIVDAQLSPGNDVLTYTQAAVGVDLGISGRNNAASASVRYERHFGWGKNARDGDVISGIARGYATVIPGFTIEAGALATQANVENGGAAVRSGLVDDESTTNIYSIYGGPSLTTRAGDVNLSANYRAGFTKVENDNAFRASPTGAAADVFDKSTVQVADAEAGVAPGTVLPVGLAVAGSFYQEDVSNLDQRVRDMQGRGMVTVPVSRTVQVTGAIGYEDVEVSSRDARRDEDGDPIIGSDGRYVTDKSSPRVLAYDVSGLTWEVGVMWRPSARTALSAYVGKRYGSTSYGGTFSYAPNDRSALSVAVYDNIAGFGGQVNRVLDKLPDDFEVVRDPLTGNITSCVNTLDGNGCFGGALGSVRSSTFRARGIAANYTMRIGQLNAGIGAGYDRRKFIAASGTVLAAANGVLDENYWLAAYLSGALGDSAGWSTNAYANWLTTSDPLAGDVTGYGATASYYRMLTRRLRATAAVGIDGISRKDAAIDDIWTASALLGLRYGF</sequence>
<feature type="region of interest" description="Disordered" evidence="1">
    <location>
        <begin position="38"/>
        <end position="73"/>
    </location>
</feature>
<dbReference type="SUPFAM" id="SSF56935">
    <property type="entry name" value="Porins"/>
    <property type="match status" value="1"/>
</dbReference>
<dbReference type="Proteomes" id="UP000648075">
    <property type="component" value="Unassembled WGS sequence"/>
</dbReference>
<evidence type="ECO:0000256" key="1">
    <source>
        <dbReference type="SAM" id="MobiDB-lite"/>
    </source>
</evidence>
<evidence type="ECO:0008006" key="5">
    <source>
        <dbReference type="Google" id="ProtNLM"/>
    </source>
</evidence>